<dbReference type="RefSeq" id="WP_068483211.1">
    <property type="nucleotide sequence ID" value="NZ_CP018760.1"/>
</dbReference>
<comment type="caution">
    <text evidence="2">The sequence shown here is derived from an EMBL/GenBank/DDBJ whole genome shotgun (WGS) entry which is preliminary data.</text>
</comment>
<reference evidence="3" key="1">
    <citation type="submission" date="2016-06" db="EMBL/GenBank/DDBJ databases">
        <authorList>
            <person name="Zhan P."/>
        </authorList>
    </citation>
    <scope>NUCLEOTIDE SEQUENCE [LARGE SCALE GENOMIC DNA]</scope>
    <source>
        <strain evidence="3">T28</strain>
    </source>
</reference>
<feature type="transmembrane region" description="Helical" evidence="1">
    <location>
        <begin position="7"/>
        <end position="27"/>
    </location>
</feature>
<evidence type="ECO:0000313" key="3">
    <source>
        <dbReference type="Proteomes" id="UP000092164"/>
    </source>
</evidence>
<keyword evidence="3" id="KW-1185">Reference proteome</keyword>
<name>A0A1B7ZCG3_9FLAO</name>
<evidence type="ECO:0000256" key="1">
    <source>
        <dbReference type="SAM" id="Phobius"/>
    </source>
</evidence>
<dbReference type="EMBL" id="LZFP01000005">
    <property type="protein sequence ID" value="OBR40815.1"/>
    <property type="molecule type" value="Genomic_DNA"/>
</dbReference>
<gene>
    <name evidence="2" type="ORF">A9200_14595</name>
</gene>
<sequence>MVKRILNYLGWTLFAILLGFLHMRIVLGPVSKSETSEFTFLNSIHDFVLLYVGVIIGCIIALLFILLDIFYLKKRVQNNNNSFLIRLVIIIALAIIVGALHYILETIANVI</sequence>
<feature type="transmembrane region" description="Helical" evidence="1">
    <location>
        <begin position="83"/>
        <end position="104"/>
    </location>
</feature>
<dbReference type="STRING" id="1836467.BTR34_15455"/>
<keyword evidence="1" id="KW-0812">Transmembrane</keyword>
<dbReference type="AlphaFoldDB" id="A0A1B7ZCG3"/>
<protein>
    <submittedName>
        <fullName evidence="2">Uncharacterized protein</fullName>
    </submittedName>
</protein>
<organism evidence="2 3">
    <name type="scientific">Maribacter hydrothermalis</name>
    <dbReference type="NCBI Taxonomy" id="1836467"/>
    <lineage>
        <taxon>Bacteria</taxon>
        <taxon>Pseudomonadati</taxon>
        <taxon>Bacteroidota</taxon>
        <taxon>Flavobacteriia</taxon>
        <taxon>Flavobacteriales</taxon>
        <taxon>Flavobacteriaceae</taxon>
        <taxon>Maribacter</taxon>
    </lineage>
</organism>
<keyword evidence="1" id="KW-0472">Membrane</keyword>
<proteinExistence type="predicted"/>
<accession>A0A1B7ZCG3</accession>
<dbReference type="KEGG" id="mart:BTR34_15455"/>
<keyword evidence="1" id="KW-1133">Transmembrane helix</keyword>
<dbReference type="OrthoDB" id="1443613at2"/>
<feature type="transmembrane region" description="Helical" evidence="1">
    <location>
        <begin position="47"/>
        <end position="71"/>
    </location>
</feature>
<dbReference type="Proteomes" id="UP000092164">
    <property type="component" value="Unassembled WGS sequence"/>
</dbReference>
<evidence type="ECO:0000313" key="2">
    <source>
        <dbReference type="EMBL" id="OBR40815.1"/>
    </source>
</evidence>